<accession>A0AA38FM36</accession>
<dbReference type="EMBL" id="JAHRHJ020000008">
    <property type="protein sequence ID" value="KAH9306326.1"/>
    <property type="molecule type" value="Genomic_DNA"/>
</dbReference>
<evidence type="ECO:0000313" key="3">
    <source>
        <dbReference type="EMBL" id="KAH9306326.1"/>
    </source>
</evidence>
<organism evidence="3 4">
    <name type="scientific">Taxus chinensis</name>
    <name type="common">Chinese yew</name>
    <name type="synonym">Taxus wallichiana var. chinensis</name>
    <dbReference type="NCBI Taxonomy" id="29808"/>
    <lineage>
        <taxon>Eukaryota</taxon>
        <taxon>Viridiplantae</taxon>
        <taxon>Streptophyta</taxon>
        <taxon>Embryophyta</taxon>
        <taxon>Tracheophyta</taxon>
        <taxon>Spermatophyta</taxon>
        <taxon>Pinopsida</taxon>
        <taxon>Pinidae</taxon>
        <taxon>Conifers II</taxon>
        <taxon>Cupressales</taxon>
        <taxon>Taxaceae</taxon>
        <taxon>Taxus</taxon>
    </lineage>
</organism>
<evidence type="ECO:0000256" key="1">
    <source>
        <dbReference type="SAM" id="MobiDB-lite"/>
    </source>
</evidence>
<sequence length="59" mass="6340">KFKTPIILGSSIGGGIALAAILALFLIFRVKKRKFPVTRDLPGDFSKRKGNDVEAGRPG</sequence>
<keyword evidence="2" id="KW-1133">Transmembrane helix</keyword>
<keyword evidence="2" id="KW-0812">Transmembrane</keyword>
<feature type="transmembrane region" description="Helical" evidence="2">
    <location>
        <begin position="6"/>
        <end position="28"/>
    </location>
</feature>
<dbReference type="Proteomes" id="UP000824469">
    <property type="component" value="Unassembled WGS sequence"/>
</dbReference>
<keyword evidence="2" id="KW-0472">Membrane</keyword>
<feature type="region of interest" description="Disordered" evidence="1">
    <location>
        <begin position="39"/>
        <end position="59"/>
    </location>
</feature>
<feature type="non-terminal residue" evidence="3">
    <location>
        <position position="1"/>
    </location>
</feature>
<feature type="non-terminal residue" evidence="3">
    <location>
        <position position="59"/>
    </location>
</feature>
<evidence type="ECO:0000313" key="4">
    <source>
        <dbReference type="Proteomes" id="UP000824469"/>
    </source>
</evidence>
<name>A0AA38FM36_TAXCH</name>
<evidence type="ECO:0000256" key="2">
    <source>
        <dbReference type="SAM" id="Phobius"/>
    </source>
</evidence>
<comment type="caution">
    <text evidence="3">The sequence shown here is derived from an EMBL/GenBank/DDBJ whole genome shotgun (WGS) entry which is preliminary data.</text>
</comment>
<feature type="compositionally biased region" description="Basic and acidic residues" evidence="1">
    <location>
        <begin position="41"/>
        <end position="59"/>
    </location>
</feature>
<gene>
    <name evidence="3" type="ORF">KI387_010730</name>
</gene>
<proteinExistence type="predicted"/>
<protein>
    <submittedName>
        <fullName evidence="3">Uncharacterized protein</fullName>
    </submittedName>
</protein>
<keyword evidence="4" id="KW-1185">Reference proteome</keyword>
<reference evidence="3 4" key="1">
    <citation type="journal article" date="2021" name="Nat. Plants">
        <title>The Taxus genome provides insights into paclitaxel biosynthesis.</title>
        <authorList>
            <person name="Xiong X."/>
            <person name="Gou J."/>
            <person name="Liao Q."/>
            <person name="Li Y."/>
            <person name="Zhou Q."/>
            <person name="Bi G."/>
            <person name="Li C."/>
            <person name="Du R."/>
            <person name="Wang X."/>
            <person name="Sun T."/>
            <person name="Guo L."/>
            <person name="Liang H."/>
            <person name="Lu P."/>
            <person name="Wu Y."/>
            <person name="Zhang Z."/>
            <person name="Ro D.K."/>
            <person name="Shang Y."/>
            <person name="Huang S."/>
            <person name="Yan J."/>
        </authorList>
    </citation>
    <scope>NUCLEOTIDE SEQUENCE [LARGE SCALE GENOMIC DNA]</scope>
    <source>
        <strain evidence="3">Ta-2019</strain>
    </source>
</reference>
<dbReference type="AlphaFoldDB" id="A0AA38FM36"/>